<evidence type="ECO:0000256" key="10">
    <source>
        <dbReference type="ARBA" id="ARBA00063837"/>
    </source>
</evidence>
<dbReference type="PANTHER" id="PTHR43166:SF30">
    <property type="entry name" value="METHIONINE IMPORT ATP-BINDING PROTEIN METN"/>
    <property type="match status" value="1"/>
</dbReference>
<evidence type="ECO:0000256" key="7">
    <source>
        <dbReference type="ARBA" id="ARBA00022970"/>
    </source>
</evidence>
<keyword evidence="6" id="KW-1278">Translocase</keyword>
<keyword evidence="3" id="KW-1003">Cell membrane</keyword>
<dbReference type="Pfam" id="PF00005">
    <property type="entry name" value="ABC_tran"/>
    <property type="match status" value="1"/>
</dbReference>
<evidence type="ECO:0000256" key="5">
    <source>
        <dbReference type="ARBA" id="ARBA00022840"/>
    </source>
</evidence>
<evidence type="ECO:0000256" key="2">
    <source>
        <dbReference type="ARBA" id="ARBA00022448"/>
    </source>
</evidence>
<dbReference type="AlphaFoldDB" id="A0A1L2ZP11"/>
<dbReference type="KEGG" id="nae:BHE16_07865"/>
<dbReference type="InterPro" id="IPR003593">
    <property type="entry name" value="AAA+_ATPase"/>
</dbReference>
<organism evidence="12 13">
    <name type="scientific">Neomicrococcus aestuarii</name>
    <dbReference type="NCBI Taxonomy" id="556325"/>
    <lineage>
        <taxon>Bacteria</taxon>
        <taxon>Bacillati</taxon>
        <taxon>Actinomycetota</taxon>
        <taxon>Actinomycetes</taxon>
        <taxon>Micrococcales</taxon>
        <taxon>Micrococcaceae</taxon>
        <taxon>Neomicrococcus</taxon>
    </lineage>
</organism>
<dbReference type="EMBL" id="CP018135">
    <property type="protein sequence ID" value="APF40937.1"/>
    <property type="molecule type" value="Genomic_DNA"/>
</dbReference>
<feature type="domain" description="ABC transporter" evidence="11">
    <location>
        <begin position="8"/>
        <end position="249"/>
    </location>
</feature>
<dbReference type="GO" id="GO:0016887">
    <property type="term" value="F:ATP hydrolysis activity"/>
    <property type="evidence" value="ECO:0007669"/>
    <property type="project" value="InterPro"/>
</dbReference>
<accession>A0A1L2ZP11</accession>
<dbReference type="PANTHER" id="PTHR43166">
    <property type="entry name" value="AMINO ACID IMPORT ATP-BINDING PROTEIN"/>
    <property type="match status" value="1"/>
</dbReference>
<dbReference type="CDD" id="cd03258">
    <property type="entry name" value="ABC_MetN_methionine_transporter"/>
    <property type="match status" value="1"/>
</dbReference>
<keyword evidence="8" id="KW-0472">Membrane</keyword>
<dbReference type="InterPro" id="IPR050086">
    <property type="entry name" value="MetN_ABC_transporter-like"/>
</dbReference>
<dbReference type="Pfam" id="PF09383">
    <property type="entry name" value="NIL"/>
    <property type="match status" value="1"/>
</dbReference>
<dbReference type="GO" id="GO:0005886">
    <property type="term" value="C:plasma membrane"/>
    <property type="evidence" value="ECO:0007669"/>
    <property type="project" value="UniProtKB-ARBA"/>
</dbReference>
<name>A0A1L2ZP11_9MICC</name>
<dbReference type="InterPro" id="IPR018449">
    <property type="entry name" value="NIL_domain"/>
</dbReference>
<dbReference type="GO" id="GO:0006865">
    <property type="term" value="P:amino acid transport"/>
    <property type="evidence" value="ECO:0007669"/>
    <property type="project" value="UniProtKB-KW"/>
</dbReference>
<dbReference type="InterPro" id="IPR017871">
    <property type="entry name" value="ABC_transporter-like_CS"/>
</dbReference>
<comment type="similarity">
    <text evidence="1">Belongs to the ABC transporter superfamily.</text>
</comment>
<comment type="function">
    <text evidence="9">Part of the ABC transporter FtsEX involved in cellular division. Has ATPase activity.</text>
</comment>
<evidence type="ECO:0000256" key="3">
    <source>
        <dbReference type="ARBA" id="ARBA00022475"/>
    </source>
</evidence>
<dbReference type="STRING" id="556325.BHE16_07865"/>
<dbReference type="InterPro" id="IPR041701">
    <property type="entry name" value="MetN_ABC"/>
</dbReference>
<evidence type="ECO:0000256" key="6">
    <source>
        <dbReference type="ARBA" id="ARBA00022967"/>
    </source>
</evidence>
<sequence length="373" mass="40511">MLAVTAIVEFRNVSKTFPGTKNSDPVKAVQDVTLDIEAGSITGIIGYSGAGKSTLVRLINALELPDTGDLRVDGADLTRMKERELRTLRSSIGMIFQQFNLLNSRSVAKNIEYPLIVAGVKAEERAKRVTELLRFVGIESKRNQFPSQLSGGQKQRVGIARALATNPKILLADEATSALDPETTAEVLDLLKRVNTEFGTTIVVITHEMHVVRSICSNVAVMEHGKVLEYGPVYDVFAFAKEEATQRFINSTIQDRPSPETVARLQSLHPGTFVTVSIVESAVPDRSEYDDAGSSSGAPASSGVADLLSQASSVRKTVVFGSITEIAQRPYGSLTYVFDGPEADVQQLIENLKRITATQVWEDQRSILKGDAS</sequence>
<proteinExistence type="inferred from homology"/>
<evidence type="ECO:0000256" key="1">
    <source>
        <dbReference type="ARBA" id="ARBA00005417"/>
    </source>
</evidence>
<gene>
    <name evidence="12" type="ORF">BHE16_07865</name>
</gene>
<reference evidence="12 13" key="1">
    <citation type="submission" date="2016-11" db="EMBL/GenBank/DDBJ databases">
        <title>Genome sequencing of Zhihengliuella aestuarii B18 antagonistic to Plasmodiophora brassicae.</title>
        <authorList>
            <person name="Luo Y."/>
        </authorList>
    </citation>
    <scope>NUCLEOTIDE SEQUENCE [LARGE SCALE GENOMIC DNA]</scope>
    <source>
        <strain evidence="12 13">B18</strain>
    </source>
</reference>
<comment type="subunit">
    <text evidence="10">Homodimer. Forms a membrane-associated complex with FtsX.</text>
</comment>
<keyword evidence="2" id="KW-0813">Transport</keyword>
<evidence type="ECO:0000313" key="12">
    <source>
        <dbReference type="EMBL" id="APF40937.1"/>
    </source>
</evidence>
<dbReference type="Gene3D" id="3.40.50.300">
    <property type="entry name" value="P-loop containing nucleotide triphosphate hydrolases"/>
    <property type="match status" value="1"/>
</dbReference>
<dbReference type="Proteomes" id="UP000183530">
    <property type="component" value="Chromosome"/>
</dbReference>
<keyword evidence="7" id="KW-0029">Amino-acid transport</keyword>
<evidence type="ECO:0000256" key="9">
    <source>
        <dbReference type="ARBA" id="ARBA00054718"/>
    </source>
</evidence>
<dbReference type="PROSITE" id="PS00211">
    <property type="entry name" value="ABC_TRANSPORTER_1"/>
    <property type="match status" value="1"/>
</dbReference>
<evidence type="ECO:0000256" key="8">
    <source>
        <dbReference type="ARBA" id="ARBA00023136"/>
    </source>
</evidence>
<dbReference type="FunFam" id="3.40.50.300:FF:000056">
    <property type="entry name" value="Cell division ATP-binding protein FtsE"/>
    <property type="match status" value="1"/>
</dbReference>
<dbReference type="InterPro" id="IPR027417">
    <property type="entry name" value="P-loop_NTPase"/>
</dbReference>
<dbReference type="PROSITE" id="PS50893">
    <property type="entry name" value="ABC_TRANSPORTER_2"/>
    <property type="match status" value="1"/>
</dbReference>
<dbReference type="SUPFAM" id="SSF52540">
    <property type="entry name" value="P-loop containing nucleoside triphosphate hydrolases"/>
    <property type="match status" value="1"/>
</dbReference>
<dbReference type="SMART" id="SM00382">
    <property type="entry name" value="AAA"/>
    <property type="match status" value="1"/>
</dbReference>
<keyword evidence="4" id="KW-0547">Nucleotide-binding</keyword>
<dbReference type="InterPro" id="IPR003439">
    <property type="entry name" value="ABC_transporter-like_ATP-bd"/>
</dbReference>
<dbReference type="GO" id="GO:0005524">
    <property type="term" value="F:ATP binding"/>
    <property type="evidence" value="ECO:0007669"/>
    <property type="project" value="UniProtKB-KW"/>
</dbReference>
<evidence type="ECO:0000313" key="13">
    <source>
        <dbReference type="Proteomes" id="UP000183530"/>
    </source>
</evidence>
<protein>
    <recommendedName>
        <fullName evidence="11">ABC transporter domain-containing protein</fullName>
    </recommendedName>
</protein>
<evidence type="ECO:0000256" key="4">
    <source>
        <dbReference type="ARBA" id="ARBA00022741"/>
    </source>
</evidence>
<keyword evidence="13" id="KW-1185">Reference proteome</keyword>
<keyword evidence="5" id="KW-0067">ATP-binding</keyword>
<evidence type="ECO:0000259" key="11">
    <source>
        <dbReference type="PROSITE" id="PS50893"/>
    </source>
</evidence>